<gene>
    <name evidence="2" type="ORF">FRX48_02094</name>
</gene>
<dbReference type="AlphaFoldDB" id="A0A5M8PVN1"/>
<keyword evidence="1" id="KW-0732">Signal</keyword>
<feature type="chain" id="PRO_5024402278" evidence="1">
    <location>
        <begin position="28"/>
        <end position="200"/>
    </location>
</feature>
<protein>
    <submittedName>
        <fullName evidence="2">Uncharacterized protein</fullName>
    </submittedName>
</protein>
<comment type="caution">
    <text evidence="2">The sequence shown here is derived from an EMBL/GenBank/DDBJ whole genome shotgun (WGS) entry which is preliminary data.</text>
</comment>
<evidence type="ECO:0000313" key="2">
    <source>
        <dbReference type="EMBL" id="KAA6413733.1"/>
    </source>
</evidence>
<proteinExistence type="predicted"/>
<feature type="signal peptide" evidence="1">
    <location>
        <begin position="1"/>
        <end position="27"/>
    </location>
</feature>
<evidence type="ECO:0000256" key="1">
    <source>
        <dbReference type="SAM" id="SignalP"/>
    </source>
</evidence>
<organism evidence="2 3">
    <name type="scientific">Lasallia pustulata</name>
    <dbReference type="NCBI Taxonomy" id="136370"/>
    <lineage>
        <taxon>Eukaryota</taxon>
        <taxon>Fungi</taxon>
        <taxon>Dikarya</taxon>
        <taxon>Ascomycota</taxon>
        <taxon>Pezizomycotina</taxon>
        <taxon>Lecanoromycetes</taxon>
        <taxon>OSLEUM clade</taxon>
        <taxon>Umbilicariomycetidae</taxon>
        <taxon>Umbilicariales</taxon>
        <taxon>Umbilicariaceae</taxon>
        <taxon>Lasallia</taxon>
    </lineage>
</organism>
<evidence type="ECO:0000313" key="3">
    <source>
        <dbReference type="Proteomes" id="UP000324767"/>
    </source>
</evidence>
<accession>A0A5M8PVN1</accession>
<reference evidence="2 3" key="1">
    <citation type="submission" date="2019-09" db="EMBL/GenBank/DDBJ databases">
        <title>The hologenome of the rock-dwelling lichen Lasallia pustulata.</title>
        <authorList>
            <person name="Greshake Tzovaras B."/>
            <person name="Segers F."/>
            <person name="Bicker A."/>
            <person name="Dal Grande F."/>
            <person name="Otte J."/>
            <person name="Hankeln T."/>
            <person name="Schmitt I."/>
            <person name="Ebersberger I."/>
        </authorList>
    </citation>
    <scope>NUCLEOTIDE SEQUENCE [LARGE SCALE GENOMIC DNA]</scope>
    <source>
        <strain evidence="2">A1-1</strain>
    </source>
</reference>
<dbReference type="Proteomes" id="UP000324767">
    <property type="component" value="Unassembled WGS sequence"/>
</dbReference>
<sequence length="200" mass="21749">MRVCSKPIVTAALTLLAALGLAAPAISDESPPLFSRQEFCYNAPGTVAGTLLGSRALVAKNPRPYRMSKEFVNPQLWCAPHCATYIRATYISAIPGQSWGLVQYLMGDAEADAQKQLRALGDVNIRGGLYVYRAYGLDMFIRDSNNHQLTWGVLREALRALTDYFGEIQRTALPGSLTFIIYDGKNEVATGAFGAVQGGR</sequence>
<dbReference type="OrthoDB" id="5294920at2759"/>
<name>A0A5M8PVN1_9LECA</name>
<dbReference type="EMBL" id="VXIT01000003">
    <property type="protein sequence ID" value="KAA6413733.1"/>
    <property type="molecule type" value="Genomic_DNA"/>
</dbReference>